<keyword evidence="1" id="KW-0862">Zinc</keyword>
<reference evidence="3 4" key="1">
    <citation type="journal article" date="2020" name="G3 (Bethesda)">
        <title>Improved Reference Genome for Cyclotella cryptica CCMP332, a Model for Cell Wall Morphogenesis, Salinity Adaptation, and Lipid Production in Diatoms (Bacillariophyta).</title>
        <authorList>
            <person name="Roberts W.R."/>
            <person name="Downey K.M."/>
            <person name="Ruck E.C."/>
            <person name="Traller J.C."/>
            <person name="Alverson A.J."/>
        </authorList>
    </citation>
    <scope>NUCLEOTIDE SEQUENCE [LARGE SCALE GENOMIC DNA]</scope>
    <source>
        <strain evidence="3 4">CCMP332</strain>
    </source>
</reference>
<feature type="binding site" evidence="1">
    <location>
        <position position="272"/>
    </location>
    <ligand>
        <name>Zn(2+)</name>
        <dbReference type="ChEBI" id="CHEBI:29105"/>
    </ligand>
</feature>
<evidence type="ECO:0008006" key="5">
    <source>
        <dbReference type="Google" id="ProtNLM"/>
    </source>
</evidence>
<evidence type="ECO:0000313" key="4">
    <source>
        <dbReference type="Proteomes" id="UP001516023"/>
    </source>
</evidence>
<feature type="compositionally biased region" description="Basic residues" evidence="2">
    <location>
        <begin position="60"/>
        <end position="70"/>
    </location>
</feature>
<gene>
    <name evidence="3" type="ORF">HJC23_013855</name>
</gene>
<dbReference type="PANTHER" id="PTHR30037">
    <property type="entry name" value="DNA-3-METHYLADENINE GLYCOSYLASE 1"/>
    <property type="match status" value="1"/>
</dbReference>
<name>A0ABD3PEQ3_9STRA</name>
<protein>
    <recommendedName>
        <fullName evidence="5">DNA-3-methyladenine glycosylase I</fullName>
    </recommendedName>
</protein>
<dbReference type="SUPFAM" id="SSF48150">
    <property type="entry name" value="DNA-glycosylase"/>
    <property type="match status" value="1"/>
</dbReference>
<dbReference type="Pfam" id="PF03352">
    <property type="entry name" value="Adenine_glyco"/>
    <property type="match status" value="1"/>
</dbReference>
<keyword evidence="4" id="KW-1185">Reference proteome</keyword>
<dbReference type="Proteomes" id="UP001516023">
    <property type="component" value="Unassembled WGS sequence"/>
</dbReference>
<evidence type="ECO:0000313" key="3">
    <source>
        <dbReference type="EMBL" id="KAL3784815.1"/>
    </source>
</evidence>
<sequence length="296" mass="33917">MRLPFVSIAAFRQSCSVNVLLTRRPTALCHQVGKVASKRSSFASKMSSAGNEERRTAATRGKHIRKKPRHYATSPEPSVITRDNSCDDWFHHFVQNDPLYLDYMTKEWGNDEHYQSDNQLFEKLSLEGAQAGLSWRTILYKRGAYRRAFQNFDIDKVASMTNSDIDKLLSTQSENSNELVVRHRGKLESVIHNAKIIQSLKTDGTISSLKEYLWSFVNHKPILNSWKSFKDIPSKSAESEEMSKQLKKLGFKFVGPTTMYAFLQSCGFVIDHPVGSRGWLDAEKRLKTREGGYQRR</sequence>
<dbReference type="PANTHER" id="PTHR30037:SF4">
    <property type="entry name" value="DNA-3-METHYLADENINE GLYCOSYLASE I"/>
    <property type="match status" value="1"/>
</dbReference>
<proteinExistence type="predicted"/>
<dbReference type="Gene3D" id="1.10.340.30">
    <property type="entry name" value="Hypothetical protein, domain 2"/>
    <property type="match status" value="1"/>
</dbReference>
<dbReference type="InterPro" id="IPR011257">
    <property type="entry name" value="DNA_glycosylase"/>
</dbReference>
<organism evidence="3 4">
    <name type="scientific">Cyclotella cryptica</name>
    <dbReference type="NCBI Taxonomy" id="29204"/>
    <lineage>
        <taxon>Eukaryota</taxon>
        <taxon>Sar</taxon>
        <taxon>Stramenopiles</taxon>
        <taxon>Ochrophyta</taxon>
        <taxon>Bacillariophyta</taxon>
        <taxon>Coscinodiscophyceae</taxon>
        <taxon>Thalassiosirophycidae</taxon>
        <taxon>Stephanodiscales</taxon>
        <taxon>Stephanodiscaceae</taxon>
        <taxon>Cyclotella</taxon>
    </lineage>
</organism>
<feature type="region of interest" description="Disordered" evidence="2">
    <location>
        <begin position="43"/>
        <end position="77"/>
    </location>
</feature>
<comment type="caution">
    <text evidence="3">The sequence shown here is derived from an EMBL/GenBank/DDBJ whole genome shotgun (WGS) entry which is preliminary data.</text>
</comment>
<dbReference type="EMBL" id="JABMIG020000228">
    <property type="protein sequence ID" value="KAL3784815.1"/>
    <property type="molecule type" value="Genomic_DNA"/>
</dbReference>
<dbReference type="AlphaFoldDB" id="A0ABD3PEQ3"/>
<evidence type="ECO:0000256" key="1">
    <source>
        <dbReference type="PIRSR" id="PIRSR605019-1"/>
    </source>
</evidence>
<keyword evidence="1" id="KW-0479">Metal-binding</keyword>
<accession>A0ABD3PEQ3</accession>
<dbReference type="InterPro" id="IPR052891">
    <property type="entry name" value="DNA-3mA_glycosylase"/>
</dbReference>
<evidence type="ECO:0000256" key="2">
    <source>
        <dbReference type="SAM" id="MobiDB-lite"/>
    </source>
</evidence>
<dbReference type="InterPro" id="IPR005019">
    <property type="entry name" value="Adenine_glyco"/>
</dbReference>